<dbReference type="PRINTS" id="PR00455">
    <property type="entry name" value="HTHTETR"/>
</dbReference>
<keyword evidence="1 2" id="KW-0238">DNA-binding</keyword>
<dbReference type="PROSITE" id="PS50977">
    <property type="entry name" value="HTH_TETR_2"/>
    <property type="match status" value="1"/>
</dbReference>
<dbReference type="RefSeq" id="WP_322411424.1">
    <property type="nucleotide sequence ID" value="NZ_CP139779.1"/>
</dbReference>
<dbReference type="PANTHER" id="PTHR30055">
    <property type="entry name" value="HTH-TYPE TRANSCRIPTIONAL REGULATOR RUTR"/>
    <property type="match status" value="1"/>
</dbReference>
<dbReference type="InterPro" id="IPR050109">
    <property type="entry name" value="HTH-type_TetR-like_transc_reg"/>
</dbReference>
<sequence length="211" mass="23226">MTTSTTPARRRDATRQRLLDAAAEVFAESGLDAASVEAVCERAGFTRGAFYSNFDSKEELFLELAARVWEARIGAVAVRVAELEDGGHLEVTTDAIQAVVQRVLDGPAEDRLGVLLMSEIRMHALRNPRFAEGFLRQQDEMHSSVARIIDDIGRSTGVRFRVPAADAARLFISSWESTLVRAVMAGLDDEEREQRCRAEVAQIAHLVLAGD</sequence>
<dbReference type="PANTHER" id="PTHR30055:SF241">
    <property type="entry name" value="TRANSCRIPTIONAL REGULATORY PROTEIN"/>
    <property type="match status" value="1"/>
</dbReference>
<evidence type="ECO:0000256" key="2">
    <source>
        <dbReference type="PROSITE-ProRule" id="PRU00335"/>
    </source>
</evidence>
<dbReference type="Pfam" id="PF00440">
    <property type="entry name" value="TetR_N"/>
    <property type="match status" value="1"/>
</dbReference>
<protein>
    <submittedName>
        <fullName evidence="4">Helix-turn-helix domain-containing protein</fullName>
    </submittedName>
</protein>
<evidence type="ECO:0000256" key="1">
    <source>
        <dbReference type="ARBA" id="ARBA00023125"/>
    </source>
</evidence>
<dbReference type="Proteomes" id="UP001324533">
    <property type="component" value="Chromosome"/>
</dbReference>
<dbReference type="InterPro" id="IPR036271">
    <property type="entry name" value="Tet_transcr_reg_TetR-rel_C_sf"/>
</dbReference>
<reference evidence="4 5" key="1">
    <citation type="submission" date="2023-06" db="EMBL/GenBank/DDBJ databases">
        <title>Rock-solubilizing bacteria, Microbacterium invictum, promotes re-establishment of vegetation in rocky wasteland by accelerating rock bio-weathering and reshaping soil bacterial community.</title>
        <authorList>
            <person name="Liu C."/>
        </authorList>
    </citation>
    <scope>NUCLEOTIDE SEQUENCE [LARGE SCALE GENOMIC DNA]</scope>
    <source>
        <strain evidence="4 5">X-18</strain>
    </source>
</reference>
<keyword evidence="5" id="KW-1185">Reference proteome</keyword>
<dbReference type="InterPro" id="IPR009057">
    <property type="entry name" value="Homeodomain-like_sf"/>
</dbReference>
<organism evidence="4 5">
    <name type="scientific">Microbacterium invictum</name>
    <dbReference type="NCBI Taxonomy" id="515415"/>
    <lineage>
        <taxon>Bacteria</taxon>
        <taxon>Bacillati</taxon>
        <taxon>Actinomycetota</taxon>
        <taxon>Actinomycetes</taxon>
        <taxon>Micrococcales</taxon>
        <taxon>Microbacteriaceae</taxon>
        <taxon>Microbacterium</taxon>
    </lineage>
</organism>
<evidence type="ECO:0000259" key="3">
    <source>
        <dbReference type="PROSITE" id="PS50977"/>
    </source>
</evidence>
<feature type="DNA-binding region" description="H-T-H motif" evidence="2">
    <location>
        <begin position="35"/>
        <end position="54"/>
    </location>
</feature>
<gene>
    <name evidence="4" type="ORF">T9R20_04885</name>
</gene>
<dbReference type="SUPFAM" id="SSF48498">
    <property type="entry name" value="Tetracyclin repressor-like, C-terminal domain"/>
    <property type="match status" value="1"/>
</dbReference>
<name>A0ABZ0VCE3_9MICO</name>
<feature type="domain" description="HTH tetR-type" evidence="3">
    <location>
        <begin position="12"/>
        <end position="72"/>
    </location>
</feature>
<evidence type="ECO:0000313" key="4">
    <source>
        <dbReference type="EMBL" id="WQB71306.1"/>
    </source>
</evidence>
<dbReference type="InterPro" id="IPR001647">
    <property type="entry name" value="HTH_TetR"/>
</dbReference>
<dbReference type="Gene3D" id="1.10.357.10">
    <property type="entry name" value="Tetracycline Repressor, domain 2"/>
    <property type="match status" value="1"/>
</dbReference>
<dbReference type="SUPFAM" id="SSF46689">
    <property type="entry name" value="Homeodomain-like"/>
    <property type="match status" value="1"/>
</dbReference>
<evidence type="ECO:0000313" key="5">
    <source>
        <dbReference type="Proteomes" id="UP001324533"/>
    </source>
</evidence>
<proteinExistence type="predicted"/>
<dbReference type="EMBL" id="CP139779">
    <property type="protein sequence ID" value="WQB71306.1"/>
    <property type="molecule type" value="Genomic_DNA"/>
</dbReference>
<accession>A0ABZ0VCE3</accession>